<feature type="non-terminal residue" evidence="9">
    <location>
        <position position="1"/>
    </location>
</feature>
<dbReference type="GO" id="GO:0106274">
    <property type="term" value="F:NAD+-protein-arginine ADP-ribosyltransferase activity"/>
    <property type="evidence" value="ECO:0007669"/>
    <property type="project" value="UniProtKB-EC"/>
</dbReference>
<evidence type="ECO:0000256" key="8">
    <source>
        <dbReference type="SAM" id="Phobius"/>
    </source>
</evidence>
<comment type="catalytic activity">
    <reaction evidence="6 7">
        <text>L-arginyl-[protein] + NAD(+) = N(omega)-(ADP-D-ribosyl)-L-arginyl-[protein] + nicotinamide + H(+)</text>
        <dbReference type="Rhea" id="RHEA:19149"/>
        <dbReference type="Rhea" id="RHEA-COMP:10532"/>
        <dbReference type="Rhea" id="RHEA-COMP:15087"/>
        <dbReference type="ChEBI" id="CHEBI:15378"/>
        <dbReference type="ChEBI" id="CHEBI:17154"/>
        <dbReference type="ChEBI" id="CHEBI:29965"/>
        <dbReference type="ChEBI" id="CHEBI:57540"/>
        <dbReference type="ChEBI" id="CHEBI:142554"/>
        <dbReference type="EC" id="2.4.2.31"/>
    </reaction>
</comment>
<evidence type="ECO:0000256" key="1">
    <source>
        <dbReference type="ARBA" id="ARBA00009558"/>
    </source>
</evidence>
<dbReference type="Pfam" id="PF13517">
    <property type="entry name" value="FG-GAP_3"/>
    <property type="match status" value="2"/>
</dbReference>
<keyword evidence="3 7" id="KW-0808">Transferase</keyword>
<accession>A0A815QH23</accession>
<keyword evidence="4" id="KW-0548">Nucleotidyltransferase</keyword>
<dbReference type="InterPro" id="IPR013517">
    <property type="entry name" value="FG-GAP"/>
</dbReference>
<comment type="similarity">
    <text evidence="1 7">Belongs to the Arg-specific ADP-ribosyltransferase family.</text>
</comment>
<dbReference type="Gene3D" id="3.90.176.10">
    <property type="entry name" value="Toxin ADP-ribosyltransferase, Chain A, domain 1"/>
    <property type="match status" value="1"/>
</dbReference>
<dbReference type="PANTHER" id="PTHR46580">
    <property type="entry name" value="SENSOR KINASE-RELATED"/>
    <property type="match status" value="1"/>
</dbReference>
<keyword evidence="8" id="KW-0472">Membrane</keyword>
<dbReference type="AlphaFoldDB" id="A0A815QH23"/>
<dbReference type="InterPro" id="IPR000768">
    <property type="entry name" value="ART"/>
</dbReference>
<sequence>MEYYKHLTQIDSFVPNRYIEIPSGYEMASSRQNGLTKNVRIQTALTAADFNNETTHFREHAKSKNVRIQTMLTAAELNDQSDDFRQYSRNNDVSVSSNTISHQMDQQNQTAGAIGSEPFDDTNLSQNQQILDTNNDDIKKENVLENNHVHDETEFINPIEGYADEPLLSLVDACEPLTDILHNLSFYVELALNETPHEPPDRLSVDESAAIRLYTIEWDKPHRSLYSDMNYHLKTMNREKLLPYFRYLKLFITALVKLPCVPPLTVWRGVTKNLSGDFPPGTRVTWWAFSSTTTQMTVLENNMYLGSEGDRTLFSVEAINGRTIKAHSHFVTEDEILLLPGTHMIVQSQLSPAAQLHIIHLKQVKPDETLLEPPFPGAYVYPKIQRSCYRKKRWMLPLSLLATLIIVGVVVGVIFGTKSNLKRTTLRCTSLFRAADEFSTQHTPTSVVVGYFRNSSQADVIVSSSKDNNVGVLLNNGNGVLKVIRGETDTSPVAMASGDFNNDTYVDLVVVDRDANTVRVLLNDGQGALNILNDYDAGDTPIFIKAADFNYDKILDVIVLNQYDTFARILFGKGDGTFSSMKNLGIDLVASSVVIADFNQDNLLDLAFSNINDNCISVLIGSTNGSFQDAAKYNVGYSPSLLITGDFNSDTIVDLAIAGQGDSSVYILFGQGDGVFHNLIQTSTIYYPSYIISGDFNNDNQLDLIVASSYNGYI</sequence>
<evidence type="ECO:0000256" key="5">
    <source>
        <dbReference type="ARBA" id="ARBA00022729"/>
    </source>
</evidence>
<evidence type="ECO:0000256" key="4">
    <source>
        <dbReference type="ARBA" id="ARBA00022695"/>
    </source>
</evidence>
<proteinExistence type="inferred from homology"/>
<reference evidence="9" key="1">
    <citation type="submission" date="2021-02" db="EMBL/GenBank/DDBJ databases">
        <authorList>
            <person name="Nowell W R."/>
        </authorList>
    </citation>
    <scope>NUCLEOTIDE SEQUENCE</scope>
</reference>
<keyword evidence="5" id="KW-0732">Signal</keyword>
<dbReference type="EC" id="2.4.2.31" evidence="7"/>
<organism evidence="9 10">
    <name type="scientific">Adineta ricciae</name>
    <name type="common">Rotifer</name>
    <dbReference type="NCBI Taxonomy" id="249248"/>
    <lineage>
        <taxon>Eukaryota</taxon>
        <taxon>Metazoa</taxon>
        <taxon>Spiralia</taxon>
        <taxon>Gnathifera</taxon>
        <taxon>Rotifera</taxon>
        <taxon>Eurotatoria</taxon>
        <taxon>Bdelloidea</taxon>
        <taxon>Adinetida</taxon>
        <taxon>Adinetidae</taxon>
        <taxon>Adineta</taxon>
    </lineage>
</organism>
<evidence type="ECO:0000256" key="7">
    <source>
        <dbReference type="RuleBase" id="RU361228"/>
    </source>
</evidence>
<dbReference type="SUPFAM" id="SSF69318">
    <property type="entry name" value="Integrin alpha N-terminal domain"/>
    <property type="match status" value="1"/>
</dbReference>
<keyword evidence="8" id="KW-0812">Transmembrane</keyword>
<protein>
    <recommendedName>
        <fullName evidence="7">NAD(P)(+)--arginine ADP-ribosyltransferase</fullName>
        <ecNumber evidence="7">2.4.2.31</ecNumber>
    </recommendedName>
    <alternativeName>
        <fullName evidence="7">Mono(ADP-ribosyl)transferase</fullName>
    </alternativeName>
</protein>
<evidence type="ECO:0000256" key="6">
    <source>
        <dbReference type="ARBA" id="ARBA00047597"/>
    </source>
</evidence>
<evidence type="ECO:0000313" key="10">
    <source>
        <dbReference type="Proteomes" id="UP000663852"/>
    </source>
</evidence>
<dbReference type="SUPFAM" id="SSF56399">
    <property type="entry name" value="ADP-ribosylation"/>
    <property type="match status" value="1"/>
</dbReference>
<evidence type="ECO:0000256" key="3">
    <source>
        <dbReference type="ARBA" id="ARBA00022679"/>
    </source>
</evidence>
<keyword evidence="2 7" id="KW-0328">Glycosyltransferase</keyword>
<dbReference type="GO" id="GO:0016779">
    <property type="term" value="F:nucleotidyltransferase activity"/>
    <property type="evidence" value="ECO:0007669"/>
    <property type="project" value="UniProtKB-KW"/>
</dbReference>
<dbReference type="InterPro" id="IPR028994">
    <property type="entry name" value="Integrin_alpha_N"/>
</dbReference>
<gene>
    <name evidence="9" type="ORF">EDS130_LOCUS40294</name>
</gene>
<evidence type="ECO:0000256" key="2">
    <source>
        <dbReference type="ARBA" id="ARBA00022676"/>
    </source>
</evidence>
<dbReference type="EMBL" id="CAJNOJ010000482">
    <property type="protein sequence ID" value="CAF1463216.1"/>
    <property type="molecule type" value="Genomic_DNA"/>
</dbReference>
<dbReference type="Gene3D" id="2.130.10.130">
    <property type="entry name" value="Integrin alpha, N-terminal"/>
    <property type="match status" value="2"/>
</dbReference>
<keyword evidence="7" id="KW-0520">NAD</keyword>
<dbReference type="Proteomes" id="UP000663852">
    <property type="component" value="Unassembled WGS sequence"/>
</dbReference>
<dbReference type="Pfam" id="PF01129">
    <property type="entry name" value="ART"/>
    <property type="match status" value="1"/>
</dbReference>
<keyword evidence="8" id="KW-1133">Transmembrane helix</keyword>
<comment type="caution">
    <text evidence="9">The sequence shown here is derived from an EMBL/GenBank/DDBJ whole genome shotgun (WGS) entry which is preliminary data.</text>
</comment>
<feature type="non-terminal residue" evidence="9">
    <location>
        <position position="714"/>
    </location>
</feature>
<dbReference type="PROSITE" id="PS51996">
    <property type="entry name" value="TR_MART"/>
    <property type="match status" value="1"/>
</dbReference>
<name>A0A815QH23_ADIRI</name>
<dbReference type="PANTHER" id="PTHR46580:SF4">
    <property type="entry name" value="ATP_GTP-BINDING PROTEIN"/>
    <property type="match status" value="1"/>
</dbReference>
<keyword evidence="7" id="KW-0521">NADP</keyword>
<feature type="transmembrane region" description="Helical" evidence="8">
    <location>
        <begin position="394"/>
        <end position="417"/>
    </location>
</feature>
<evidence type="ECO:0000313" key="9">
    <source>
        <dbReference type="EMBL" id="CAF1463216.1"/>
    </source>
</evidence>